<dbReference type="InterPro" id="IPR049492">
    <property type="entry name" value="BD-FAE-like_dom"/>
</dbReference>
<accession>A0A7G9GJ62</accession>
<dbReference type="PANTHER" id="PTHR48081:SF6">
    <property type="entry name" value="PEPTIDASE S9 PROLYL OLIGOPEPTIDASE CATALYTIC DOMAIN-CONTAINING PROTEIN"/>
    <property type="match status" value="1"/>
</dbReference>
<proteinExistence type="predicted"/>
<dbReference type="PANTHER" id="PTHR48081">
    <property type="entry name" value="AB HYDROLASE SUPERFAMILY PROTEIN C4A8.06C"/>
    <property type="match status" value="1"/>
</dbReference>
<dbReference type="SUPFAM" id="SSF53474">
    <property type="entry name" value="alpha/beta-Hydrolases"/>
    <property type="match status" value="1"/>
</dbReference>
<dbReference type="EMBL" id="CP060636">
    <property type="protein sequence ID" value="QNM10844.1"/>
    <property type="molecule type" value="Genomic_DNA"/>
</dbReference>
<evidence type="ECO:0000256" key="1">
    <source>
        <dbReference type="ARBA" id="ARBA00022801"/>
    </source>
</evidence>
<sequence>MINERIKINDTAYMDTYLLHNSKEYNVGKKRPLVIVCPGGGYAFTSDREAEPIALKFNSIGMHAVVLWYTVYDQVKNVPKNALVEAAACVKYVREHSEEWLVDHDQIIICGFSAGGHLALSLAVKWNQSWLCEALHTTSEQLKVNLCILGYPATMVEKVFDEDDFGFASSLIKEPNTANERFFGVKRPTEKELDEYNLLNFVSEDTPPMFVWHTYEDVLVDVNNSLMLGMKLREHHVPFELHIFEKGEHGLALCDRTTARKASHHNDHVIHWFDLCEEWMQAYIDKDGGWKWM</sequence>
<evidence type="ECO:0000259" key="2">
    <source>
        <dbReference type="Pfam" id="PF20434"/>
    </source>
</evidence>
<evidence type="ECO:0000313" key="4">
    <source>
        <dbReference type="Proteomes" id="UP000515856"/>
    </source>
</evidence>
<dbReference type="Gene3D" id="3.40.50.1820">
    <property type="entry name" value="alpha/beta hydrolase"/>
    <property type="match status" value="1"/>
</dbReference>
<dbReference type="Pfam" id="PF20434">
    <property type="entry name" value="BD-FAE"/>
    <property type="match status" value="1"/>
</dbReference>
<dbReference type="RefSeq" id="WP_117454188.1">
    <property type="nucleotide sequence ID" value="NZ_CP060636.1"/>
</dbReference>
<dbReference type="AlphaFoldDB" id="A0A7G9GJ62"/>
<dbReference type="InterPro" id="IPR029058">
    <property type="entry name" value="AB_hydrolase_fold"/>
</dbReference>
<dbReference type="KEGG" id="ehn:H9Q80_11175"/>
<feature type="domain" description="BD-FAE-like" evidence="2">
    <location>
        <begin position="28"/>
        <end position="232"/>
    </location>
</feature>
<dbReference type="InterPro" id="IPR050300">
    <property type="entry name" value="GDXG_lipolytic_enzyme"/>
</dbReference>
<reference evidence="3 4" key="1">
    <citation type="submission" date="2020-08" db="EMBL/GenBank/DDBJ databases">
        <authorList>
            <person name="Liu C."/>
            <person name="Sun Q."/>
        </authorList>
    </citation>
    <scope>NUCLEOTIDE SEQUENCE [LARGE SCALE GENOMIC DNA]</scope>
    <source>
        <strain evidence="3 4">NSJ-61</strain>
    </source>
</reference>
<evidence type="ECO:0000313" key="3">
    <source>
        <dbReference type="EMBL" id="QNM10844.1"/>
    </source>
</evidence>
<dbReference type="GO" id="GO:0016787">
    <property type="term" value="F:hydrolase activity"/>
    <property type="evidence" value="ECO:0007669"/>
    <property type="project" value="UniProtKB-KW"/>
</dbReference>
<keyword evidence="1 3" id="KW-0378">Hydrolase</keyword>
<protein>
    <submittedName>
        <fullName evidence="3">Alpha/beta hydrolase</fullName>
    </submittedName>
</protein>
<gene>
    <name evidence="3" type="ORF">H9Q80_11175</name>
</gene>
<dbReference type="Proteomes" id="UP000515856">
    <property type="component" value="Chromosome"/>
</dbReference>
<name>A0A7G9GJ62_9FIRM</name>
<keyword evidence="4" id="KW-1185">Reference proteome</keyword>
<organism evidence="3 4">
    <name type="scientific">[Eubacterium] hominis</name>
    <dbReference type="NCBI Taxonomy" id="2764325"/>
    <lineage>
        <taxon>Bacteria</taxon>
        <taxon>Bacillati</taxon>
        <taxon>Bacillota</taxon>
        <taxon>Erysipelotrichia</taxon>
        <taxon>Erysipelotrichales</taxon>
        <taxon>Erysipelotrichaceae</taxon>
        <taxon>Amedibacillus</taxon>
    </lineage>
</organism>